<dbReference type="EMBL" id="BARU01021864">
    <property type="protein sequence ID" value="GAH50185.1"/>
    <property type="molecule type" value="Genomic_DNA"/>
</dbReference>
<proteinExistence type="predicted"/>
<dbReference type="AlphaFoldDB" id="X1GZA8"/>
<evidence type="ECO:0000313" key="1">
    <source>
        <dbReference type="EMBL" id="GAH50185.1"/>
    </source>
</evidence>
<sequence>MAGWITDYFKYINSLKNNKLISDKEFANILGFKDYHGDINNLLSEKLRIEQVLSLLISREDLNFVVDRIIEKNRASIISSADDICLHKFNLLGSNNVQVSYVSKPNGIEKIQYNFEIKFDEIVNIKRRIFSRIESLKINVENPVEYNPINWHLDFKSGYVWDRNTWYKKIKTGHLPGVDIKVPWELSRFHHLTTLG</sequence>
<feature type="non-terminal residue" evidence="1">
    <location>
        <position position="196"/>
    </location>
</feature>
<protein>
    <submittedName>
        <fullName evidence="1">Uncharacterized protein</fullName>
    </submittedName>
</protein>
<accession>X1GZA8</accession>
<organism evidence="1">
    <name type="scientific">marine sediment metagenome</name>
    <dbReference type="NCBI Taxonomy" id="412755"/>
    <lineage>
        <taxon>unclassified sequences</taxon>
        <taxon>metagenomes</taxon>
        <taxon>ecological metagenomes</taxon>
    </lineage>
</organism>
<name>X1GZA8_9ZZZZ</name>
<reference evidence="1" key="1">
    <citation type="journal article" date="2014" name="Front. Microbiol.">
        <title>High frequency of phylogenetically diverse reductive dehalogenase-homologous genes in deep subseafloor sedimentary metagenomes.</title>
        <authorList>
            <person name="Kawai M."/>
            <person name="Futagami T."/>
            <person name="Toyoda A."/>
            <person name="Takaki Y."/>
            <person name="Nishi S."/>
            <person name="Hori S."/>
            <person name="Arai W."/>
            <person name="Tsubouchi T."/>
            <person name="Morono Y."/>
            <person name="Uchiyama I."/>
            <person name="Ito T."/>
            <person name="Fujiyama A."/>
            <person name="Inagaki F."/>
            <person name="Takami H."/>
        </authorList>
    </citation>
    <scope>NUCLEOTIDE SEQUENCE</scope>
    <source>
        <strain evidence="1">Expedition CK06-06</strain>
    </source>
</reference>
<gene>
    <name evidence="1" type="ORF">S03H2_35709</name>
</gene>
<dbReference type="InterPro" id="IPR008929">
    <property type="entry name" value="Chondroitin_lyas"/>
</dbReference>
<dbReference type="Gene3D" id="1.50.10.100">
    <property type="entry name" value="Chondroitin AC/alginate lyase"/>
    <property type="match status" value="1"/>
</dbReference>
<comment type="caution">
    <text evidence="1">The sequence shown here is derived from an EMBL/GenBank/DDBJ whole genome shotgun (WGS) entry which is preliminary data.</text>
</comment>